<feature type="transmembrane region" description="Helical" evidence="8">
    <location>
        <begin position="253"/>
        <end position="270"/>
    </location>
</feature>
<evidence type="ECO:0000256" key="8">
    <source>
        <dbReference type="SAM" id="Phobius"/>
    </source>
</evidence>
<dbReference type="PANTHER" id="PTHR11003">
    <property type="entry name" value="POTASSIUM CHANNEL, SUBFAMILY K"/>
    <property type="match status" value="1"/>
</dbReference>
<accession>A0A7S3PK57</accession>
<dbReference type="GO" id="GO:0005886">
    <property type="term" value="C:plasma membrane"/>
    <property type="evidence" value="ECO:0007669"/>
    <property type="project" value="TreeGrafter"/>
</dbReference>
<sequence length="341" mass="38485">MACCEKSQRCRCSCIIWWAFLSTTGATLFFFTLALGFAGLIQWCEQDNEGPGGKNTSEYEIPSGSDFNNFFATWAWVYDLGTTIGYGGNSVHSVCGQISTTVAILVLLPIAGVAINRTGRSIKYIFASLAISRDSKLKHISEEFHKGEGMSFETFSELMSKDNLGTGLENSYLREHFDYFTDGADTMNKDQFLRFCRLFRIKLQLLPHYKPERLELIFAGTLSVIWIGIYWVFSYALIDNGQYVTGHPGWESFYFTIVTFTTVGLGDIVPQLEVRPWFALMNYFGLVFLGMFISALADMVWGSPLHENKLRKIVKQRKDELANGTDATWGHELQAAKDDPI</sequence>
<keyword evidence="4 8" id="KW-1133">Transmembrane helix</keyword>
<dbReference type="Pfam" id="PF07885">
    <property type="entry name" value="Ion_trans_2"/>
    <property type="match status" value="1"/>
</dbReference>
<evidence type="ECO:0000313" key="10">
    <source>
        <dbReference type="EMBL" id="CAE0441984.1"/>
    </source>
</evidence>
<organism evidence="10">
    <name type="scientific">Aplanochytrium stocchinoi</name>
    <dbReference type="NCBI Taxonomy" id="215587"/>
    <lineage>
        <taxon>Eukaryota</taxon>
        <taxon>Sar</taxon>
        <taxon>Stramenopiles</taxon>
        <taxon>Bigyra</taxon>
        <taxon>Labyrinthulomycetes</taxon>
        <taxon>Thraustochytrida</taxon>
        <taxon>Thraustochytriidae</taxon>
        <taxon>Aplanochytrium</taxon>
    </lineage>
</organism>
<proteinExistence type="predicted"/>
<evidence type="ECO:0000256" key="6">
    <source>
        <dbReference type="ARBA" id="ARBA00023136"/>
    </source>
</evidence>
<keyword evidence="7" id="KW-0407">Ion channel</keyword>
<keyword evidence="6 8" id="KW-0472">Membrane</keyword>
<evidence type="ECO:0000256" key="4">
    <source>
        <dbReference type="ARBA" id="ARBA00022989"/>
    </source>
</evidence>
<keyword evidence="5" id="KW-0406">Ion transport</keyword>
<feature type="transmembrane region" description="Helical" evidence="8">
    <location>
        <begin position="214"/>
        <end position="233"/>
    </location>
</feature>
<evidence type="ECO:0000256" key="3">
    <source>
        <dbReference type="ARBA" id="ARBA00022692"/>
    </source>
</evidence>
<evidence type="ECO:0000256" key="5">
    <source>
        <dbReference type="ARBA" id="ARBA00023065"/>
    </source>
</evidence>
<comment type="subcellular location">
    <subcellularLocation>
        <location evidence="1">Membrane</location>
        <topology evidence="1">Multi-pass membrane protein</topology>
    </subcellularLocation>
</comment>
<keyword evidence="3 8" id="KW-0812">Transmembrane</keyword>
<dbReference type="InterPro" id="IPR003280">
    <property type="entry name" value="2pore_dom_K_chnl"/>
</dbReference>
<dbReference type="AlphaFoldDB" id="A0A7S3PK57"/>
<dbReference type="PANTHER" id="PTHR11003:SF291">
    <property type="entry name" value="IP11374P"/>
    <property type="match status" value="1"/>
</dbReference>
<feature type="transmembrane region" description="Helical" evidence="8">
    <location>
        <begin position="15"/>
        <end position="41"/>
    </location>
</feature>
<dbReference type="InterPro" id="IPR013099">
    <property type="entry name" value="K_chnl_dom"/>
</dbReference>
<dbReference type="Gene3D" id="1.10.287.70">
    <property type="match status" value="2"/>
</dbReference>
<reference evidence="10" key="1">
    <citation type="submission" date="2021-01" db="EMBL/GenBank/DDBJ databases">
        <authorList>
            <person name="Corre E."/>
            <person name="Pelletier E."/>
            <person name="Niang G."/>
            <person name="Scheremetjew M."/>
            <person name="Finn R."/>
            <person name="Kale V."/>
            <person name="Holt S."/>
            <person name="Cochrane G."/>
            <person name="Meng A."/>
            <person name="Brown T."/>
            <person name="Cohen L."/>
        </authorList>
    </citation>
    <scope>NUCLEOTIDE SEQUENCE</scope>
    <source>
        <strain evidence="10">GSBS06</strain>
    </source>
</reference>
<evidence type="ECO:0000259" key="9">
    <source>
        <dbReference type="Pfam" id="PF07885"/>
    </source>
</evidence>
<feature type="transmembrane region" description="Helical" evidence="8">
    <location>
        <begin position="96"/>
        <end position="115"/>
    </location>
</feature>
<dbReference type="EMBL" id="HBIN01015946">
    <property type="protein sequence ID" value="CAE0441984.1"/>
    <property type="molecule type" value="Transcribed_RNA"/>
</dbReference>
<feature type="transmembrane region" description="Helical" evidence="8">
    <location>
        <begin position="277"/>
        <end position="297"/>
    </location>
</feature>
<name>A0A7S3PK57_9STRA</name>
<dbReference type="GO" id="GO:0022841">
    <property type="term" value="F:potassium ion leak channel activity"/>
    <property type="evidence" value="ECO:0007669"/>
    <property type="project" value="TreeGrafter"/>
</dbReference>
<keyword evidence="2" id="KW-0813">Transport</keyword>
<evidence type="ECO:0000256" key="7">
    <source>
        <dbReference type="ARBA" id="ARBA00023303"/>
    </source>
</evidence>
<dbReference type="GO" id="GO:0030322">
    <property type="term" value="P:stabilization of membrane potential"/>
    <property type="evidence" value="ECO:0007669"/>
    <property type="project" value="TreeGrafter"/>
</dbReference>
<evidence type="ECO:0000256" key="1">
    <source>
        <dbReference type="ARBA" id="ARBA00004141"/>
    </source>
</evidence>
<evidence type="ECO:0000256" key="2">
    <source>
        <dbReference type="ARBA" id="ARBA00022448"/>
    </source>
</evidence>
<dbReference type="GO" id="GO:0015271">
    <property type="term" value="F:outward rectifier potassium channel activity"/>
    <property type="evidence" value="ECO:0007669"/>
    <property type="project" value="TreeGrafter"/>
</dbReference>
<protein>
    <recommendedName>
        <fullName evidence="9">Potassium channel domain-containing protein</fullName>
    </recommendedName>
</protein>
<gene>
    <name evidence="10" type="ORF">ASTO00021_LOCUS12101</name>
</gene>
<dbReference type="SUPFAM" id="SSF81324">
    <property type="entry name" value="Voltage-gated potassium channels"/>
    <property type="match status" value="2"/>
</dbReference>
<feature type="domain" description="Potassium channel" evidence="9">
    <location>
        <begin position="229"/>
        <end position="301"/>
    </location>
</feature>